<keyword evidence="1" id="KW-1133">Transmembrane helix</keyword>
<keyword evidence="1" id="KW-0472">Membrane</keyword>
<accession>A0A150KNF7</accession>
<evidence type="ECO:0000313" key="2">
    <source>
        <dbReference type="EMBL" id="KYC97189.1"/>
    </source>
</evidence>
<feature type="transmembrane region" description="Helical" evidence="1">
    <location>
        <begin position="172"/>
        <end position="192"/>
    </location>
</feature>
<dbReference type="PATRIC" id="fig|46224.3.peg.4253"/>
<evidence type="ECO:0000256" key="1">
    <source>
        <dbReference type="SAM" id="Phobius"/>
    </source>
</evidence>
<keyword evidence="3" id="KW-1185">Reference proteome</keyword>
<protein>
    <submittedName>
        <fullName evidence="2">Uncharacterized protein</fullName>
    </submittedName>
</protein>
<name>A0A150KNF7_9BACI</name>
<feature type="transmembrane region" description="Helical" evidence="1">
    <location>
        <begin position="130"/>
        <end position="151"/>
    </location>
</feature>
<feature type="transmembrane region" description="Helical" evidence="1">
    <location>
        <begin position="66"/>
        <end position="85"/>
    </location>
</feature>
<dbReference type="EMBL" id="LQYN01000086">
    <property type="protein sequence ID" value="KYC97189.1"/>
    <property type="molecule type" value="Genomic_DNA"/>
</dbReference>
<dbReference type="Proteomes" id="UP000075666">
    <property type="component" value="Unassembled WGS sequence"/>
</dbReference>
<feature type="transmembrane region" description="Helical" evidence="1">
    <location>
        <begin position="106"/>
        <end position="124"/>
    </location>
</feature>
<feature type="transmembrane region" description="Helical" evidence="1">
    <location>
        <begin position="27"/>
        <end position="46"/>
    </location>
</feature>
<dbReference type="AlphaFoldDB" id="A0A150KNF7"/>
<reference evidence="2 3" key="1">
    <citation type="submission" date="2016-01" db="EMBL/GenBank/DDBJ databases">
        <title>Genome Sequences of Twelve Sporeforming Bacillus Species Isolated from Foods.</title>
        <authorList>
            <person name="Berendsen E.M."/>
            <person name="Wells-Bennik M.H."/>
            <person name="Krawcyk A.O."/>
            <person name="De Jong A."/>
            <person name="Holsappel S."/>
            <person name="Eijlander R.T."/>
            <person name="Kuipers O.P."/>
        </authorList>
    </citation>
    <scope>NUCLEOTIDE SEQUENCE [LARGE SCALE GENOMIC DNA]</scope>
    <source>
        <strain evidence="2 3">B4102</strain>
    </source>
</reference>
<evidence type="ECO:0000313" key="3">
    <source>
        <dbReference type="Proteomes" id="UP000075666"/>
    </source>
</evidence>
<proteinExistence type="predicted"/>
<comment type="caution">
    <text evidence="2">The sequence shown here is derived from an EMBL/GenBank/DDBJ whole genome shotgun (WGS) entry which is preliminary data.</text>
</comment>
<keyword evidence="1" id="KW-0812">Transmembrane</keyword>
<sequence length="254" mass="29570">MNFFSEKNFAGLKRIIGGRSNDFDDMYMFHLGTLIYTIFVLGLPYYAVFNWNAVGWSNFSSFWKGVAFSEGGLFVCQILLLLFCHKKNNINQKILSFSKVIYGYKIIIDPFVFISISAMDRGVFENIEAFLLTLFLLGIFLHFVLLYRLIFYIKKGMYSLSDKEIKKEKGSLVLIIPIFLAMVVCSILLLTRYADFDIIFFLIAAIALFFYTGNAVCDYIMDAYCILRFPSFAINPPPKQQYVKKKKRRKKKRR</sequence>
<gene>
    <name evidence="2" type="ORF">B4102_0844</name>
</gene>
<dbReference type="RefSeq" id="WP_066233989.1">
    <property type="nucleotide sequence ID" value="NZ_LQYN01000086.1"/>
</dbReference>
<organism evidence="2 3">
    <name type="scientific">Heyndrickxia sporothermodurans</name>
    <dbReference type="NCBI Taxonomy" id="46224"/>
    <lineage>
        <taxon>Bacteria</taxon>
        <taxon>Bacillati</taxon>
        <taxon>Bacillota</taxon>
        <taxon>Bacilli</taxon>
        <taxon>Bacillales</taxon>
        <taxon>Bacillaceae</taxon>
        <taxon>Heyndrickxia</taxon>
    </lineage>
</organism>
<dbReference type="OrthoDB" id="9810867at2"/>
<feature type="transmembrane region" description="Helical" evidence="1">
    <location>
        <begin position="198"/>
        <end position="221"/>
    </location>
</feature>
<dbReference type="STRING" id="46224.B4102_0844"/>